<dbReference type="InterPro" id="IPR011333">
    <property type="entry name" value="SKP1/BTB/POZ_sf"/>
</dbReference>
<reference evidence="2 3" key="2">
    <citation type="journal article" date="2012" name="PLoS Pathog.">
        <title>Diverse lifestyles and strategies of plant pathogenesis encoded in the genomes of eighteen Dothideomycetes fungi.</title>
        <authorList>
            <person name="Ohm R.A."/>
            <person name="Feau N."/>
            <person name="Henrissat B."/>
            <person name="Schoch C.L."/>
            <person name="Horwitz B.A."/>
            <person name="Barry K.W."/>
            <person name="Condon B.J."/>
            <person name="Copeland A.C."/>
            <person name="Dhillon B."/>
            <person name="Glaser F."/>
            <person name="Hesse C.N."/>
            <person name="Kosti I."/>
            <person name="LaButti K."/>
            <person name="Lindquist E.A."/>
            <person name="Lucas S."/>
            <person name="Salamov A.A."/>
            <person name="Bradshaw R.E."/>
            <person name="Ciuffetti L."/>
            <person name="Hamelin R.C."/>
            <person name="Kema G.H.J."/>
            <person name="Lawrence C."/>
            <person name="Scott J.A."/>
            <person name="Spatafora J.W."/>
            <person name="Turgeon B.G."/>
            <person name="de Wit P.J.G.M."/>
            <person name="Zhong S."/>
            <person name="Goodwin S.B."/>
            <person name="Grigoriev I.V."/>
        </authorList>
    </citation>
    <scope>NUCLEOTIDE SEQUENCE [LARGE SCALE GENOMIC DNA]</scope>
    <source>
        <strain evidence="3">NZE10 / CBS 128990</strain>
    </source>
</reference>
<dbReference type="eggNOG" id="KOG4441">
    <property type="taxonomic scope" value="Eukaryota"/>
</dbReference>
<feature type="domain" description="BTB" evidence="1">
    <location>
        <begin position="1"/>
        <end position="56"/>
    </location>
</feature>
<evidence type="ECO:0000313" key="2">
    <source>
        <dbReference type="EMBL" id="EME40447.1"/>
    </source>
</evidence>
<protein>
    <recommendedName>
        <fullName evidence="1">BTB domain-containing protein</fullName>
    </recommendedName>
</protein>
<accession>N1PDK2</accession>
<dbReference type="PROSITE" id="PS50097">
    <property type="entry name" value="BTB"/>
    <property type="match status" value="1"/>
</dbReference>
<feature type="non-terminal residue" evidence="2">
    <location>
        <position position="1"/>
    </location>
</feature>
<dbReference type="InterPro" id="IPR000210">
    <property type="entry name" value="BTB/POZ_dom"/>
</dbReference>
<name>N1PDK2_DOTSN</name>
<dbReference type="Pfam" id="PF00651">
    <property type="entry name" value="BTB"/>
    <property type="match status" value="1"/>
</dbReference>
<dbReference type="AlphaFoldDB" id="N1PDK2"/>
<evidence type="ECO:0000313" key="3">
    <source>
        <dbReference type="Proteomes" id="UP000016933"/>
    </source>
</evidence>
<proteinExistence type="predicted"/>
<dbReference type="SUPFAM" id="SSF54695">
    <property type="entry name" value="POZ domain"/>
    <property type="match status" value="1"/>
</dbReference>
<dbReference type="EMBL" id="KB446543">
    <property type="protein sequence ID" value="EME40447.1"/>
    <property type="molecule type" value="Genomic_DNA"/>
</dbReference>
<reference evidence="3" key="1">
    <citation type="journal article" date="2012" name="PLoS Genet.">
        <title>The genomes of the fungal plant pathogens Cladosporium fulvum and Dothistroma septosporum reveal adaptation to different hosts and lifestyles but also signatures of common ancestry.</title>
        <authorList>
            <person name="de Wit P.J.G.M."/>
            <person name="van der Burgt A."/>
            <person name="Oekmen B."/>
            <person name="Stergiopoulos I."/>
            <person name="Abd-Elsalam K.A."/>
            <person name="Aerts A.L."/>
            <person name="Bahkali A.H."/>
            <person name="Beenen H.G."/>
            <person name="Chettri P."/>
            <person name="Cox M.P."/>
            <person name="Datema E."/>
            <person name="de Vries R.P."/>
            <person name="Dhillon B."/>
            <person name="Ganley A.R."/>
            <person name="Griffiths S.A."/>
            <person name="Guo Y."/>
            <person name="Hamelin R.C."/>
            <person name="Henrissat B."/>
            <person name="Kabir M.S."/>
            <person name="Jashni M.K."/>
            <person name="Kema G."/>
            <person name="Klaubauf S."/>
            <person name="Lapidus A."/>
            <person name="Levasseur A."/>
            <person name="Lindquist E."/>
            <person name="Mehrabi R."/>
            <person name="Ohm R.A."/>
            <person name="Owen T.J."/>
            <person name="Salamov A."/>
            <person name="Schwelm A."/>
            <person name="Schijlen E."/>
            <person name="Sun H."/>
            <person name="van den Burg H.A."/>
            <person name="van Ham R.C.H.J."/>
            <person name="Zhang S."/>
            <person name="Goodwin S.B."/>
            <person name="Grigoriev I.V."/>
            <person name="Collemare J."/>
            <person name="Bradshaw R.E."/>
        </authorList>
    </citation>
    <scope>NUCLEOTIDE SEQUENCE [LARGE SCALE GENOMIC DNA]</scope>
    <source>
        <strain evidence="3">NZE10 / CBS 128990</strain>
    </source>
</reference>
<dbReference type="OrthoDB" id="3645966at2759"/>
<dbReference type="Proteomes" id="UP000016933">
    <property type="component" value="Unassembled WGS sequence"/>
</dbReference>
<organism evidence="2 3">
    <name type="scientific">Dothistroma septosporum (strain NZE10 / CBS 128990)</name>
    <name type="common">Red band needle blight fungus</name>
    <name type="synonym">Mycosphaerella pini</name>
    <dbReference type="NCBI Taxonomy" id="675120"/>
    <lineage>
        <taxon>Eukaryota</taxon>
        <taxon>Fungi</taxon>
        <taxon>Dikarya</taxon>
        <taxon>Ascomycota</taxon>
        <taxon>Pezizomycotina</taxon>
        <taxon>Dothideomycetes</taxon>
        <taxon>Dothideomycetidae</taxon>
        <taxon>Mycosphaerellales</taxon>
        <taxon>Mycosphaerellaceae</taxon>
        <taxon>Dothistroma</taxon>
    </lineage>
</organism>
<gene>
    <name evidence="2" type="ORF">DOTSEDRAFT_136210</name>
</gene>
<dbReference type="Gene3D" id="3.30.710.10">
    <property type="entry name" value="Potassium Channel Kv1.1, Chain A"/>
    <property type="match status" value="1"/>
</dbReference>
<dbReference type="STRING" id="675120.N1PDK2"/>
<keyword evidence="3" id="KW-1185">Reference proteome</keyword>
<dbReference type="PANTHER" id="PTHR47843">
    <property type="entry name" value="BTB DOMAIN-CONTAINING PROTEIN-RELATED"/>
    <property type="match status" value="1"/>
</dbReference>
<sequence>PVHRVVLVSLSDWFPRACTGNFVESSSDKVELYDDDPDHIAAMLDFCYHSSYTEDPEVVSSSPILFSVFTFAIAEKYLIAPLQTYATDRLSYYFFTPCDSHIWPTGMASAITAAYSCTSDQDNILRGALVDYVATYYEEIFDTSGPAFQPIRDAARSTPEFAAEVLEVTA</sequence>
<dbReference type="PANTHER" id="PTHR47843:SF5">
    <property type="entry name" value="BTB_POZ DOMAIN PROTEIN"/>
    <property type="match status" value="1"/>
</dbReference>
<dbReference type="CDD" id="cd18186">
    <property type="entry name" value="BTB_POZ_ZBTB_KLHL-like"/>
    <property type="match status" value="1"/>
</dbReference>
<evidence type="ECO:0000259" key="1">
    <source>
        <dbReference type="PROSITE" id="PS50097"/>
    </source>
</evidence>